<organism evidence="1 2">
    <name type="scientific">Dreissena polymorpha</name>
    <name type="common">Zebra mussel</name>
    <name type="synonym">Mytilus polymorpha</name>
    <dbReference type="NCBI Taxonomy" id="45954"/>
    <lineage>
        <taxon>Eukaryota</taxon>
        <taxon>Metazoa</taxon>
        <taxon>Spiralia</taxon>
        <taxon>Lophotrochozoa</taxon>
        <taxon>Mollusca</taxon>
        <taxon>Bivalvia</taxon>
        <taxon>Autobranchia</taxon>
        <taxon>Heteroconchia</taxon>
        <taxon>Euheterodonta</taxon>
        <taxon>Imparidentia</taxon>
        <taxon>Neoheterodontei</taxon>
        <taxon>Myida</taxon>
        <taxon>Dreissenoidea</taxon>
        <taxon>Dreissenidae</taxon>
        <taxon>Dreissena</taxon>
    </lineage>
</organism>
<dbReference type="AlphaFoldDB" id="A0A9D4BFR3"/>
<name>A0A9D4BFR3_DREPO</name>
<accession>A0A9D4BFR3</accession>
<reference evidence="1" key="1">
    <citation type="journal article" date="2019" name="bioRxiv">
        <title>The Genome of the Zebra Mussel, Dreissena polymorpha: A Resource for Invasive Species Research.</title>
        <authorList>
            <person name="McCartney M.A."/>
            <person name="Auch B."/>
            <person name="Kono T."/>
            <person name="Mallez S."/>
            <person name="Zhang Y."/>
            <person name="Obille A."/>
            <person name="Becker A."/>
            <person name="Abrahante J.E."/>
            <person name="Garbe J."/>
            <person name="Badalamenti J.P."/>
            <person name="Herman A."/>
            <person name="Mangelson H."/>
            <person name="Liachko I."/>
            <person name="Sullivan S."/>
            <person name="Sone E.D."/>
            <person name="Koren S."/>
            <person name="Silverstein K.A.T."/>
            <person name="Beckman K.B."/>
            <person name="Gohl D.M."/>
        </authorList>
    </citation>
    <scope>NUCLEOTIDE SEQUENCE</scope>
    <source>
        <strain evidence="1">Duluth1</strain>
        <tissue evidence="1">Whole animal</tissue>
    </source>
</reference>
<reference evidence="1" key="2">
    <citation type="submission" date="2020-11" db="EMBL/GenBank/DDBJ databases">
        <authorList>
            <person name="McCartney M.A."/>
            <person name="Auch B."/>
            <person name="Kono T."/>
            <person name="Mallez S."/>
            <person name="Becker A."/>
            <person name="Gohl D.M."/>
            <person name="Silverstein K.A.T."/>
            <person name="Koren S."/>
            <person name="Bechman K.B."/>
            <person name="Herman A."/>
            <person name="Abrahante J.E."/>
            <person name="Garbe J."/>
        </authorList>
    </citation>
    <scope>NUCLEOTIDE SEQUENCE</scope>
    <source>
        <strain evidence="1">Duluth1</strain>
        <tissue evidence="1">Whole animal</tissue>
    </source>
</reference>
<dbReference type="Proteomes" id="UP000828390">
    <property type="component" value="Unassembled WGS sequence"/>
</dbReference>
<dbReference type="EMBL" id="JAIWYP010000016">
    <property type="protein sequence ID" value="KAH3693805.1"/>
    <property type="molecule type" value="Genomic_DNA"/>
</dbReference>
<evidence type="ECO:0000313" key="2">
    <source>
        <dbReference type="Proteomes" id="UP000828390"/>
    </source>
</evidence>
<keyword evidence="2" id="KW-1185">Reference proteome</keyword>
<protein>
    <submittedName>
        <fullName evidence="1">Uncharacterized protein</fullName>
    </submittedName>
</protein>
<comment type="caution">
    <text evidence="1">The sequence shown here is derived from an EMBL/GenBank/DDBJ whole genome shotgun (WGS) entry which is preliminary data.</text>
</comment>
<sequence length="69" mass="7696">MIIDCKATVRRPYCDFSTSYVRLLRPQNDFGVLTATSLRPYGVYCDPTTTSAFVLRPQCVFGATISTPI</sequence>
<gene>
    <name evidence="1" type="ORF">DPMN_081243</name>
</gene>
<evidence type="ECO:0000313" key="1">
    <source>
        <dbReference type="EMBL" id="KAH3693805.1"/>
    </source>
</evidence>
<proteinExistence type="predicted"/>